<keyword evidence="1" id="KW-0472">Membrane</keyword>
<keyword evidence="1" id="KW-0812">Transmembrane</keyword>
<keyword evidence="1" id="KW-1133">Transmembrane helix</keyword>
<feature type="transmembrane region" description="Helical" evidence="1">
    <location>
        <begin position="74"/>
        <end position="97"/>
    </location>
</feature>
<feature type="transmembrane region" description="Helical" evidence="1">
    <location>
        <begin position="109"/>
        <end position="129"/>
    </location>
</feature>
<gene>
    <name evidence="2" type="ORF">FE374_03360</name>
</gene>
<dbReference type="Pfam" id="PF07077">
    <property type="entry name" value="DUF1345"/>
    <property type="match status" value="1"/>
</dbReference>
<dbReference type="Proteomes" id="UP000314616">
    <property type="component" value="Chromosome"/>
</dbReference>
<evidence type="ECO:0000256" key="1">
    <source>
        <dbReference type="SAM" id="Phobius"/>
    </source>
</evidence>
<evidence type="ECO:0000313" key="2">
    <source>
        <dbReference type="EMBL" id="QDC23795.1"/>
    </source>
</evidence>
<sequence length="218" mass="23154">MSGGDVHRGRRTEGESRWGAAAAVAAAAGLHLALPDRLTSGPRWIVPALEVALLVGLLLANPTRLTRESRDARALSLALVGVIAAANAVSLVAITRLLLAGGRANGRELIVAAVGVWLTNVVVFALVLWEIDQGGPHARSVGRDRPPELLFPQMSMGQTDWTPTFADYLYISFTNSTAFSPTDTLPLSRRVKMAMLAQELLSFVTVGLVVARAVNILA</sequence>
<dbReference type="OrthoDB" id="5402524at2"/>
<dbReference type="EMBL" id="CP040915">
    <property type="protein sequence ID" value="QDC23795.1"/>
    <property type="molecule type" value="Genomic_DNA"/>
</dbReference>
<dbReference type="InterPro" id="IPR009781">
    <property type="entry name" value="DUF1345"/>
</dbReference>
<dbReference type="AlphaFoldDB" id="A0A5B8C3E2"/>
<organism evidence="2 3">
    <name type="scientific">Georgenia yuyongxinii</name>
    <dbReference type="NCBI Taxonomy" id="2589797"/>
    <lineage>
        <taxon>Bacteria</taxon>
        <taxon>Bacillati</taxon>
        <taxon>Actinomycetota</taxon>
        <taxon>Actinomycetes</taxon>
        <taxon>Micrococcales</taxon>
        <taxon>Bogoriellaceae</taxon>
        <taxon>Georgenia</taxon>
    </lineage>
</organism>
<accession>A0A5B8C3E2</accession>
<feature type="transmembrane region" description="Helical" evidence="1">
    <location>
        <begin position="44"/>
        <end position="62"/>
    </location>
</feature>
<evidence type="ECO:0000313" key="3">
    <source>
        <dbReference type="Proteomes" id="UP000314616"/>
    </source>
</evidence>
<feature type="transmembrane region" description="Helical" evidence="1">
    <location>
        <begin position="18"/>
        <end position="38"/>
    </location>
</feature>
<proteinExistence type="predicted"/>
<dbReference type="KEGG" id="gyu:FE374_03360"/>
<name>A0A5B8C3E2_9MICO</name>
<reference evidence="2 3" key="1">
    <citation type="submission" date="2019-05" db="EMBL/GenBank/DDBJ databases">
        <title>Georgenia *** sp. nov., and Georgenia *** sp. nov., isolated from the intestinal contents of plateau pika (Ochotona curzoniae) in the Qinghai-Tibet plateau of China.</title>
        <authorList>
            <person name="Tian Z."/>
        </authorList>
    </citation>
    <scope>NUCLEOTIDE SEQUENCE [LARGE SCALE GENOMIC DNA]</scope>
    <source>
        <strain evidence="2 3">Z443</strain>
    </source>
</reference>
<protein>
    <submittedName>
        <fullName evidence="2">DUF1345 domain-containing protein</fullName>
    </submittedName>
</protein>